<keyword evidence="2" id="KW-1185">Reference proteome</keyword>
<dbReference type="AlphaFoldDB" id="A0AAD8ECS0"/>
<comment type="caution">
    <text evidence="1">The sequence shown here is derived from an EMBL/GenBank/DDBJ whole genome shotgun (WGS) entry which is preliminary data.</text>
</comment>
<gene>
    <name evidence="1" type="ORF">L9F63_002505</name>
</gene>
<reference evidence="1" key="1">
    <citation type="journal article" date="2023" name="IScience">
        <title>Live-bearing cockroach genome reveals convergent evolutionary mechanisms linked to viviparity in insects and beyond.</title>
        <authorList>
            <person name="Fouks B."/>
            <person name="Harrison M.C."/>
            <person name="Mikhailova A.A."/>
            <person name="Marchal E."/>
            <person name="English S."/>
            <person name="Carruthers M."/>
            <person name="Jennings E.C."/>
            <person name="Chiamaka E.L."/>
            <person name="Frigard R.A."/>
            <person name="Pippel M."/>
            <person name="Attardo G.M."/>
            <person name="Benoit J.B."/>
            <person name="Bornberg-Bauer E."/>
            <person name="Tobe S.S."/>
        </authorList>
    </citation>
    <scope>NUCLEOTIDE SEQUENCE</scope>
    <source>
        <strain evidence="1">Stay&amp;Tobe</strain>
    </source>
</reference>
<evidence type="ECO:0000313" key="2">
    <source>
        <dbReference type="Proteomes" id="UP001233999"/>
    </source>
</evidence>
<name>A0AAD8ECS0_DIPPU</name>
<protein>
    <submittedName>
        <fullName evidence="1">Uncharacterized protein</fullName>
    </submittedName>
</protein>
<sequence length="61" mass="7330">YFQTNYLSLNYWKQSPSFAGLLTKLNFDESNNFPGWIHYAHGFEKRRMEKNLVATMVQKRL</sequence>
<accession>A0AAD8ECS0</accession>
<reference evidence="1" key="2">
    <citation type="submission" date="2023-05" db="EMBL/GenBank/DDBJ databases">
        <authorList>
            <person name="Fouks B."/>
        </authorList>
    </citation>
    <scope>NUCLEOTIDE SEQUENCE</scope>
    <source>
        <strain evidence="1">Stay&amp;Tobe</strain>
        <tissue evidence="1">Testes</tissue>
    </source>
</reference>
<dbReference type="Proteomes" id="UP001233999">
    <property type="component" value="Unassembled WGS sequence"/>
</dbReference>
<organism evidence="1 2">
    <name type="scientific">Diploptera punctata</name>
    <name type="common">Pacific beetle cockroach</name>
    <dbReference type="NCBI Taxonomy" id="6984"/>
    <lineage>
        <taxon>Eukaryota</taxon>
        <taxon>Metazoa</taxon>
        <taxon>Ecdysozoa</taxon>
        <taxon>Arthropoda</taxon>
        <taxon>Hexapoda</taxon>
        <taxon>Insecta</taxon>
        <taxon>Pterygota</taxon>
        <taxon>Neoptera</taxon>
        <taxon>Polyneoptera</taxon>
        <taxon>Dictyoptera</taxon>
        <taxon>Blattodea</taxon>
        <taxon>Blaberoidea</taxon>
        <taxon>Blaberidae</taxon>
        <taxon>Diplopterinae</taxon>
        <taxon>Diploptera</taxon>
    </lineage>
</organism>
<evidence type="ECO:0000313" key="1">
    <source>
        <dbReference type="EMBL" id="KAJ9585715.1"/>
    </source>
</evidence>
<dbReference type="EMBL" id="JASPKZ010007251">
    <property type="protein sequence ID" value="KAJ9585715.1"/>
    <property type="molecule type" value="Genomic_DNA"/>
</dbReference>
<proteinExistence type="predicted"/>
<feature type="non-terminal residue" evidence="1">
    <location>
        <position position="1"/>
    </location>
</feature>